<dbReference type="Proteomes" id="UP000228948">
    <property type="component" value="Chromosome"/>
</dbReference>
<dbReference type="FunFam" id="3.40.50.720:FF:000036">
    <property type="entry name" value="Glutathione-regulated potassium-efflux system protein KefB"/>
    <property type="match status" value="1"/>
</dbReference>
<keyword evidence="7" id="KW-0630">Potassium</keyword>
<dbReference type="OrthoDB" id="9781411at2"/>
<evidence type="ECO:0000256" key="5">
    <source>
        <dbReference type="ARBA" id="ARBA00022538"/>
    </source>
</evidence>
<evidence type="ECO:0000256" key="2">
    <source>
        <dbReference type="ARBA" id="ARBA00005551"/>
    </source>
</evidence>
<feature type="transmembrane region" description="Helical" evidence="12">
    <location>
        <begin position="59"/>
        <end position="78"/>
    </location>
</feature>
<dbReference type="Gene3D" id="1.20.1530.20">
    <property type="match status" value="1"/>
</dbReference>
<feature type="transmembrane region" description="Helical" evidence="12">
    <location>
        <begin position="90"/>
        <end position="111"/>
    </location>
</feature>
<keyword evidence="5" id="KW-0633">Potassium transport</keyword>
<feature type="transmembrane region" description="Helical" evidence="12">
    <location>
        <begin position="360"/>
        <end position="380"/>
    </location>
</feature>
<keyword evidence="9" id="KW-0406">Ion transport</keyword>
<evidence type="ECO:0000256" key="6">
    <source>
        <dbReference type="ARBA" id="ARBA00022692"/>
    </source>
</evidence>
<evidence type="ECO:0000256" key="1">
    <source>
        <dbReference type="ARBA" id="ARBA00004127"/>
    </source>
</evidence>
<dbReference type="InterPro" id="IPR038770">
    <property type="entry name" value="Na+/solute_symporter_sf"/>
</dbReference>
<dbReference type="GO" id="GO:0015297">
    <property type="term" value="F:antiporter activity"/>
    <property type="evidence" value="ECO:0007669"/>
    <property type="project" value="UniProtKB-KW"/>
</dbReference>
<feature type="transmembrane region" description="Helical" evidence="12">
    <location>
        <begin position="332"/>
        <end position="354"/>
    </location>
</feature>
<evidence type="ECO:0000256" key="3">
    <source>
        <dbReference type="ARBA" id="ARBA00022448"/>
    </source>
</evidence>
<evidence type="ECO:0000313" key="15">
    <source>
        <dbReference type="Proteomes" id="UP000228948"/>
    </source>
</evidence>
<dbReference type="InterPro" id="IPR003148">
    <property type="entry name" value="RCK_N"/>
</dbReference>
<feature type="transmembrane region" description="Helical" evidence="12">
    <location>
        <begin position="272"/>
        <end position="292"/>
    </location>
</feature>
<evidence type="ECO:0000256" key="10">
    <source>
        <dbReference type="ARBA" id="ARBA00023136"/>
    </source>
</evidence>
<dbReference type="AlphaFoldDB" id="A0A2K8KHE0"/>
<comment type="subcellular location">
    <subcellularLocation>
        <location evidence="1">Endomembrane system</location>
        <topology evidence="1">Multi-pass membrane protein</topology>
    </subcellularLocation>
</comment>
<dbReference type="Gene3D" id="3.40.50.720">
    <property type="entry name" value="NAD(P)-binding Rossmann-like Domain"/>
    <property type="match status" value="1"/>
</dbReference>
<keyword evidence="6 12" id="KW-0812">Transmembrane</keyword>
<evidence type="ECO:0000256" key="7">
    <source>
        <dbReference type="ARBA" id="ARBA00022958"/>
    </source>
</evidence>
<dbReference type="InterPro" id="IPR004771">
    <property type="entry name" value="K/H_exchanger"/>
</dbReference>
<feature type="domain" description="RCK N-terminal" evidence="13">
    <location>
        <begin position="401"/>
        <end position="517"/>
    </location>
</feature>
<feature type="transmembrane region" description="Helical" evidence="12">
    <location>
        <begin position="184"/>
        <end position="205"/>
    </location>
</feature>
<keyword evidence="4" id="KW-0050">Antiport</keyword>
<sequence>MAAEGLGPVIGPIVVLMGAAVVAVPLFRRLGLGSVLGYFAAGALVGPSVLGLFTDPDTILHFAELGVVMFLFVIGLELRPQKLWALRGQIFGLGLAQVSLAIALLTVAGMVAFSLPLVTAFIAGAGFVLSSTAVIMSVLQERGEIASPEGQKSVSILLFEDLLIVPLLVVVAFLSPVGQGAGGLGALALALAGLVALLVAGRWLLDPFFALLARARAREVLSAGALLVVLGSALLMEGVGLSMAMGAFLAGVLLSGSSYRHQIESDIEPFKGLLMGLFFLAVGMSLNLAVVAAEWPLLLAMLVVYVLVKAVAIYATARVFGGANLPALRRTAMFAQGGEFAFVLYTAALAGGVIDARENAIFSTVVILSMAITPLILLAADRLLRDPQAALDGIEAADGLHGQVLVIGFGRFGQIALQMLLARGAQVSVIENNPDRIREAARFGFKVYYGDGTRLDILHASGAATAQVILICVDDRRAVSGIAELVQHEFPNAAVLARSYDRGHSMDLIRAGVDFEIRETVESALLMGAEGLRRLGLDDASVAEALDETRRRDAQRLTEQVQGDIMSGRDNMLTAPVPEPLTPVKLISKGEPR</sequence>
<feature type="region of interest" description="Disordered" evidence="11">
    <location>
        <begin position="569"/>
        <end position="593"/>
    </location>
</feature>
<dbReference type="STRING" id="441209.GCA_001870665_00186"/>
<evidence type="ECO:0000256" key="11">
    <source>
        <dbReference type="SAM" id="MobiDB-lite"/>
    </source>
</evidence>
<evidence type="ECO:0000256" key="12">
    <source>
        <dbReference type="SAM" id="Phobius"/>
    </source>
</evidence>
<feature type="transmembrane region" description="Helical" evidence="12">
    <location>
        <begin position="117"/>
        <end position="136"/>
    </location>
</feature>
<feature type="transmembrane region" description="Helical" evidence="12">
    <location>
        <begin position="157"/>
        <end position="178"/>
    </location>
</feature>
<comment type="similarity">
    <text evidence="2">Belongs to the monovalent cation:proton antiporter 2 (CPA2) transporter (TC 2.A.37) family.</text>
</comment>
<evidence type="ECO:0000256" key="8">
    <source>
        <dbReference type="ARBA" id="ARBA00022989"/>
    </source>
</evidence>
<dbReference type="GO" id="GO:0006813">
    <property type="term" value="P:potassium ion transport"/>
    <property type="evidence" value="ECO:0007669"/>
    <property type="project" value="UniProtKB-KW"/>
</dbReference>
<dbReference type="EMBL" id="CP024899">
    <property type="protein sequence ID" value="ATX65570.1"/>
    <property type="molecule type" value="Genomic_DNA"/>
</dbReference>
<dbReference type="InterPro" id="IPR036291">
    <property type="entry name" value="NAD(P)-bd_dom_sf"/>
</dbReference>
<feature type="transmembrane region" description="Helical" evidence="12">
    <location>
        <begin position="6"/>
        <end position="28"/>
    </location>
</feature>
<evidence type="ECO:0000256" key="4">
    <source>
        <dbReference type="ARBA" id="ARBA00022449"/>
    </source>
</evidence>
<dbReference type="RefSeq" id="WP_071479405.1">
    <property type="nucleotide sequence ID" value="NZ_CP024899.1"/>
</dbReference>
<keyword evidence="8 12" id="KW-1133">Transmembrane helix</keyword>
<evidence type="ECO:0000313" key="14">
    <source>
        <dbReference type="EMBL" id="ATX65570.1"/>
    </source>
</evidence>
<dbReference type="GO" id="GO:0008324">
    <property type="term" value="F:monoatomic cation transmembrane transporter activity"/>
    <property type="evidence" value="ECO:0007669"/>
    <property type="project" value="InterPro"/>
</dbReference>
<protein>
    <submittedName>
        <fullName evidence="14">Potassium transporter</fullName>
    </submittedName>
</protein>
<dbReference type="GO" id="GO:0012505">
    <property type="term" value="C:endomembrane system"/>
    <property type="evidence" value="ECO:0007669"/>
    <property type="project" value="UniProtKB-SubCell"/>
</dbReference>
<dbReference type="PANTHER" id="PTHR46157:SF8">
    <property type="entry name" value="GLUTATHIONE-REGULATED POTASSIUM-EFFLUX SYSTEM PROTEIN"/>
    <property type="match status" value="1"/>
</dbReference>
<keyword evidence="15" id="KW-1185">Reference proteome</keyword>
<gene>
    <name evidence="14" type="ORF">BG454_06805</name>
</gene>
<keyword evidence="3" id="KW-0813">Transport</keyword>
<dbReference type="PANTHER" id="PTHR46157">
    <property type="entry name" value="K(+) EFFLUX ANTIPORTER 3, CHLOROPLASTIC"/>
    <property type="match status" value="1"/>
</dbReference>
<dbReference type="NCBIfam" id="TIGR00932">
    <property type="entry name" value="2a37"/>
    <property type="match status" value="1"/>
</dbReference>
<evidence type="ECO:0000256" key="9">
    <source>
        <dbReference type="ARBA" id="ARBA00023065"/>
    </source>
</evidence>
<evidence type="ECO:0000259" key="13">
    <source>
        <dbReference type="PROSITE" id="PS51201"/>
    </source>
</evidence>
<proteinExistence type="inferred from homology"/>
<feature type="transmembrane region" description="Helical" evidence="12">
    <location>
        <begin position="298"/>
        <end position="320"/>
    </location>
</feature>
<dbReference type="PROSITE" id="PS51201">
    <property type="entry name" value="RCK_N"/>
    <property type="match status" value="1"/>
</dbReference>
<dbReference type="KEGG" id="rbg:BG454_06805"/>
<accession>A0A2K8KHE0</accession>
<name>A0A2K8KHE0_9RHOB</name>
<organism evidence="14 15">
    <name type="scientific">Roseinatronobacter bogoriensis subsp. barguzinensis</name>
    <dbReference type="NCBI Taxonomy" id="441209"/>
    <lineage>
        <taxon>Bacteria</taxon>
        <taxon>Pseudomonadati</taxon>
        <taxon>Pseudomonadota</taxon>
        <taxon>Alphaproteobacteria</taxon>
        <taxon>Rhodobacterales</taxon>
        <taxon>Paracoccaceae</taxon>
        <taxon>Roseinatronobacter</taxon>
    </lineage>
</organism>
<dbReference type="GO" id="GO:0005886">
    <property type="term" value="C:plasma membrane"/>
    <property type="evidence" value="ECO:0007669"/>
    <property type="project" value="TreeGrafter"/>
</dbReference>
<feature type="transmembrane region" description="Helical" evidence="12">
    <location>
        <begin position="35"/>
        <end position="53"/>
    </location>
</feature>
<keyword evidence="10 12" id="KW-0472">Membrane</keyword>
<dbReference type="GO" id="GO:1902600">
    <property type="term" value="P:proton transmembrane transport"/>
    <property type="evidence" value="ECO:0007669"/>
    <property type="project" value="InterPro"/>
</dbReference>
<dbReference type="Pfam" id="PF02254">
    <property type="entry name" value="TrkA_N"/>
    <property type="match status" value="1"/>
</dbReference>
<reference evidence="14 15" key="1">
    <citation type="submission" date="2017-11" db="EMBL/GenBank/DDBJ databases">
        <title>Revised Sequence and Annotation of the Rhodobaca barguzinensis strain alga05 Genome.</title>
        <authorList>
            <person name="Kopejtka K."/>
            <person name="Tomasch J.M."/>
            <person name="Bunk B."/>
            <person name="Koblizek M."/>
        </authorList>
    </citation>
    <scope>NUCLEOTIDE SEQUENCE [LARGE SCALE GENOMIC DNA]</scope>
    <source>
        <strain evidence="15">alga05</strain>
    </source>
</reference>
<dbReference type="SUPFAM" id="SSF51735">
    <property type="entry name" value="NAD(P)-binding Rossmann-fold domains"/>
    <property type="match status" value="1"/>
</dbReference>
<dbReference type="Pfam" id="PF00999">
    <property type="entry name" value="Na_H_Exchanger"/>
    <property type="match status" value="1"/>
</dbReference>
<dbReference type="InterPro" id="IPR006153">
    <property type="entry name" value="Cation/H_exchanger_TM"/>
</dbReference>